<reference evidence="3" key="1">
    <citation type="submission" date="2018-05" db="EMBL/GenBank/DDBJ databases">
        <authorList>
            <person name="Lanie J.A."/>
            <person name="Ng W.-L."/>
            <person name="Kazmierczak K.M."/>
            <person name="Andrzejewski T.M."/>
            <person name="Davidsen T.M."/>
            <person name="Wayne K.J."/>
            <person name="Tettelin H."/>
            <person name="Glass J.I."/>
            <person name="Rusch D."/>
            <person name="Podicherti R."/>
            <person name="Tsui H.-C.T."/>
            <person name="Winkler M.E."/>
        </authorList>
    </citation>
    <scope>NUCLEOTIDE SEQUENCE</scope>
</reference>
<accession>A0A382RSC5</accession>
<gene>
    <name evidence="3" type="ORF">METZ01_LOCUS352712</name>
</gene>
<dbReference type="SUPFAM" id="SSF81606">
    <property type="entry name" value="PP2C-like"/>
    <property type="match status" value="1"/>
</dbReference>
<dbReference type="PROSITE" id="PS51746">
    <property type="entry name" value="PPM_2"/>
    <property type="match status" value="1"/>
</dbReference>
<dbReference type="Pfam" id="PF13672">
    <property type="entry name" value="PP2C_2"/>
    <property type="match status" value="1"/>
</dbReference>
<name>A0A382RSC5_9ZZZZ</name>
<protein>
    <recommendedName>
        <fullName evidence="2">PPM-type phosphatase domain-containing protein</fullName>
    </recommendedName>
</protein>
<evidence type="ECO:0000259" key="2">
    <source>
        <dbReference type="PROSITE" id="PS51746"/>
    </source>
</evidence>
<dbReference type="AlphaFoldDB" id="A0A382RSC5"/>
<feature type="domain" description="PPM-type phosphatase" evidence="2">
    <location>
        <begin position="1"/>
        <end position="163"/>
    </location>
</feature>
<sequence length="163" mass="17656">MYTDKGPVRENNEDSMGFLEQPDTQQGVDGVYVVADGLGGHEKGEIASAMAVELLIGALSHSTDEPLFPTSSHHFESQLTELLLKINQEVCRVGLTGESMHRNPDRPGMATTLTAAIRIGGTIYIGHVGDSRAYLLRDGQIIQVTNDDTLVAEHVRKGTLTIQ</sequence>
<dbReference type="InterPro" id="IPR036457">
    <property type="entry name" value="PPM-type-like_dom_sf"/>
</dbReference>
<dbReference type="CDD" id="cd00143">
    <property type="entry name" value="PP2Cc"/>
    <property type="match status" value="1"/>
</dbReference>
<dbReference type="Gene3D" id="3.60.40.10">
    <property type="entry name" value="PPM-type phosphatase domain"/>
    <property type="match status" value="1"/>
</dbReference>
<proteinExistence type="predicted"/>
<dbReference type="EMBL" id="UINC01123405">
    <property type="protein sequence ID" value="SVC99858.1"/>
    <property type="molecule type" value="Genomic_DNA"/>
</dbReference>
<feature type="non-terminal residue" evidence="3">
    <location>
        <position position="163"/>
    </location>
</feature>
<evidence type="ECO:0000256" key="1">
    <source>
        <dbReference type="SAM" id="MobiDB-lite"/>
    </source>
</evidence>
<evidence type="ECO:0000313" key="3">
    <source>
        <dbReference type="EMBL" id="SVC99858.1"/>
    </source>
</evidence>
<feature type="region of interest" description="Disordered" evidence="1">
    <location>
        <begin position="1"/>
        <end position="22"/>
    </location>
</feature>
<dbReference type="InterPro" id="IPR001932">
    <property type="entry name" value="PPM-type_phosphatase-like_dom"/>
</dbReference>
<organism evidence="3">
    <name type="scientific">marine metagenome</name>
    <dbReference type="NCBI Taxonomy" id="408172"/>
    <lineage>
        <taxon>unclassified sequences</taxon>
        <taxon>metagenomes</taxon>
        <taxon>ecological metagenomes</taxon>
    </lineage>
</organism>
<feature type="compositionally biased region" description="Basic and acidic residues" evidence="1">
    <location>
        <begin position="1"/>
        <end position="12"/>
    </location>
</feature>